<keyword evidence="2" id="KW-1185">Reference proteome</keyword>
<gene>
    <name evidence="1" type="ORF">NUU61_009477</name>
</gene>
<dbReference type="RefSeq" id="XP_056508295.1">
    <property type="nucleotide sequence ID" value="XM_056660002.1"/>
</dbReference>
<dbReference type="AlphaFoldDB" id="A0A9W9JX77"/>
<dbReference type="GeneID" id="81399171"/>
<sequence>MRRFVDAIVQTPKLANLVRFLELGTLSEEPDNGIKYDTTLILPLLDETVCAAEQRAKWKQGLESGVTEAWLALLIPRITSLRKISIEWPSSGRVVVGYRRRSRRASHASIVQVPSDAQTVGAHARRGSMVATKKHTDTSVAFVGDHRIDLAVCDAGQNGFKGWIGSCKALRSFRFTHGGTGMGQETFNPRALQSLSLQKESLESILIRSEDFYDPTETQESMGFAEITVLKHLSIGLQDLIGINEDEEPITELRDTLPYSIETLHFYECVELFGWAVEQLKSLIDVRRMPNLATLTLESPVAEDSEHQQRLDHLGYACKEAGICLNTISTGRSRVQVWVEDPDQPGLRRICVGSI</sequence>
<evidence type="ECO:0000313" key="1">
    <source>
        <dbReference type="EMBL" id="KAJ5084898.1"/>
    </source>
</evidence>
<name>A0A9W9JX77_9EURO</name>
<reference evidence="1" key="2">
    <citation type="journal article" date="2023" name="IMA Fungus">
        <title>Comparative genomic study of the Penicillium genus elucidates a diverse pangenome and 15 lateral gene transfer events.</title>
        <authorList>
            <person name="Petersen C."/>
            <person name="Sorensen T."/>
            <person name="Nielsen M.R."/>
            <person name="Sondergaard T.E."/>
            <person name="Sorensen J.L."/>
            <person name="Fitzpatrick D.A."/>
            <person name="Frisvad J.C."/>
            <person name="Nielsen K.L."/>
        </authorList>
    </citation>
    <scope>NUCLEOTIDE SEQUENCE</scope>
    <source>
        <strain evidence="1">IBT 34128</strain>
    </source>
</reference>
<dbReference type="Proteomes" id="UP001141434">
    <property type="component" value="Unassembled WGS sequence"/>
</dbReference>
<proteinExistence type="predicted"/>
<dbReference type="EMBL" id="JAPMSZ010000011">
    <property type="protein sequence ID" value="KAJ5084898.1"/>
    <property type="molecule type" value="Genomic_DNA"/>
</dbReference>
<protein>
    <submittedName>
        <fullName evidence="1">Uncharacterized protein</fullName>
    </submittedName>
</protein>
<organism evidence="1 2">
    <name type="scientific">Penicillium alfredii</name>
    <dbReference type="NCBI Taxonomy" id="1506179"/>
    <lineage>
        <taxon>Eukaryota</taxon>
        <taxon>Fungi</taxon>
        <taxon>Dikarya</taxon>
        <taxon>Ascomycota</taxon>
        <taxon>Pezizomycotina</taxon>
        <taxon>Eurotiomycetes</taxon>
        <taxon>Eurotiomycetidae</taxon>
        <taxon>Eurotiales</taxon>
        <taxon>Aspergillaceae</taxon>
        <taxon>Penicillium</taxon>
    </lineage>
</organism>
<comment type="caution">
    <text evidence="1">The sequence shown here is derived from an EMBL/GenBank/DDBJ whole genome shotgun (WGS) entry which is preliminary data.</text>
</comment>
<evidence type="ECO:0000313" key="2">
    <source>
        <dbReference type="Proteomes" id="UP001141434"/>
    </source>
</evidence>
<accession>A0A9W9JX77</accession>
<dbReference type="OrthoDB" id="2520703at2759"/>
<reference evidence="1" key="1">
    <citation type="submission" date="2022-11" db="EMBL/GenBank/DDBJ databases">
        <authorList>
            <person name="Petersen C."/>
        </authorList>
    </citation>
    <scope>NUCLEOTIDE SEQUENCE</scope>
    <source>
        <strain evidence="1">IBT 34128</strain>
    </source>
</reference>